<feature type="transmembrane region" description="Helical" evidence="3">
    <location>
        <begin position="509"/>
        <end position="527"/>
    </location>
</feature>
<keyword evidence="3" id="KW-0812">Transmembrane</keyword>
<name>A0A662ZE24_9GAMM</name>
<dbReference type="PANTHER" id="PTHR35936:SF19">
    <property type="entry name" value="AMINO-ACID-BINDING PROTEIN YXEM-RELATED"/>
    <property type="match status" value="1"/>
</dbReference>
<dbReference type="OrthoDB" id="9180959at2"/>
<dbReference type="PROSITE" id="PS50887">
    <property type="entry name" value="GGDEF"/>
    <property type="match status" value="1"/>
</dbReference>
<dbReference type="Proteomes" id="UP000243745">
    <property type="component" value="Unassembled WGS sequence"/>
</dbReference>
<dbReference type="InterPro" id="IPR029787">
    <property type="entry name" value="Nucleotide_cyclase"/>
</dbReference>
<dbReference type="InterPro" id="IPR001638">
    <property type="entry name" value="Solute-binding_3/MltF_N"/>
</dbReference>
<dbReference type="RefSeq" id="WP_093139969.1">
    <property type="nucleotide sequence ID" value="NZ_FOXF01000002.1"/>
</dbReference>
<comment type="similarity">
    <text evidence="1">Belongs to the bacterial solute-binding protein 3 family.</text>
</comment>
<dbReference type="NCBIfam" id="TIGR00254">
    <property type="entry name" value="GGDEF"/>
    <property type="match status" value="1"/>
</dbReference>
<dbReference type="EMBL" id="FOXF01000002">
    <property type="protein sequence ID" value="SFP00291.1"/>
    <property type="molecule type" value="Genomic_DNA"/>
</dbReference>
<dbReference type="Gene3D" id="3.30.70.270">
    <property type="match status" value="1"/>
</dbReference>
<evidence type="ECO:0000256" key="3">
    <source>
        <dbReference type="SAM" id="Phobius"/>
    </source>
</evidence>
<dbReference type="SUPFAM" id="SSF55073">
    <property type="entry name" value="Nucleotide cyclase"/>
    <property type="match status" value="1"/>
</dbReference>
<dbReference type="Gene3D" id="3.40.190.10">
    <property type="entry name" value="Periplasmic binding protein-like II"/>
    <property type="match status" value="4"/>
</dbReference>
<dbReference type="SMART" id="SM00062">
    <property type="entry name" value="PBPb"/>
    <property type="match status" value="2"/>
</dbReference>
<protein>
    <submittedName>
        <fullName evidence="6">Diguanylate cyclase (GGDEF) domain-containing protein</fullName>
    </submittedName>
</protein>
<evidence type="ECO:0000256" key="2">
    <source>
        <dbReference type="ARBA" id="ARBA00022729"/>
    </source>
</evidence>
<evidence type="ECO:0000313" key="6">
    <source>
        <dbReference type="EMBL" id="SFP00291.1"/>
    </source>
</evidence>
<feature type="domain" description="GGDEF" evidence="5">
    <location>
        <begin position="583"/>
        <end position="714"/>
    </location>
</feature>
<evidence type="ECO:0000259" key="5">
    <source>
        <dbReference type="PROSITE" id="PS50887"/>
    </source>
</evidence>
<sequence>MKLIRICALFVMLLPAVFLLLADAVAEEPSKVVRVGWFDSSYNNIDGSGRRTGYSYEYQQKIAAYTGWNYEYVEGNWGQLVQKLINGEIDMLGGVSYTEARANVVQFSSYPMGTEEYYLFMNGDKVAEYNEDFSYFNGKKIGVNKQSVQLEFFKEWEKQHNIQTELIELPDGESKSMKLLKDGEIDGFVSVDNYLSVENIVPVVKIGYSDFFFAVSKKRSDILDELNVAMGKIQDENRYYGDELFIKYIRNSRAITYLTHDEQQWLSEHKTIRVGYVDDYLAYCAKDKETEQVTGALKDYLRKARTSFSNGILNFETKAYDSISDAMSAMQRGEVDTVFPSNLSVYDAEEAGVLITPSIVNANLYLVVRASNVEYLKDMQYIKVAVVGGDDNYESIVKTKYYNWQIYNCDNVHACIRDVANGKAEGFLISNYRYNSISRLCSQYHLVALDTAKDLDFRFAVKKGDMELYSIVAKTTNIVPTSYVHASLTKYFSEEGKMTVWELICDNKAIVIFLITLIISMLWLIVVQNRLIRAKNEAKKHSMKVRELSHRVFVDALTSVRNKGGYDDYILHLKERIKKKDVVEFGICMFDCDNLKVINDKYGHEKGDVYLKTAAKAICEVFQHSPVFRIGGDEFTLILLNEDFKNRTELINLFKVNCNTVNEQAKNDWEQIHISIGCAVSELSNMASVDDVLRKADQLMYENKRKRKGSKEVR</sequence>
<evidence type="ECO:0000313" key="7">
    <source>
        <dbReference type="Proteomes" id="UP000243745"/>
    </source>
</evidence>
<keyword evidence="3" id="KW-0472">Membrane</keyword>
<dbReference type="SMART" id="SM00267">
    <property type="entry name" value="GGDEF"/>
    <property type="match status" value="1"/>
</dbReference>
<dbReference type="InterPro" id="IPR000160">
    <property type="entry name" value="GGDEF_dom"/>
</dbReference>
<keyword evidence="2 4" id="KW-0732">Signal</keyword>
<feature type="chain" id="PRO_5024838303" evidence="4">
    <location>
        <begin position="23"/>
        <end position="714"/>
    </location>
</feature>
<organism evidence="6 7">
    <name type="scientific">Ruminobacter amylophilus</name>
    <dbReference type="NCBI Taxonomy" id="867"/>
    <lineage>
        <taxon>Bacteria</taxon>
        <taxon>Pseudomonadati</taxon>
        <taxon>Pseudomonadota</taxon>
        <taxon>Gammaproteobacteria</taxon>
        <taxon>Aeromonadales</taxon>
        <taxon>Succinivibrionaceae</taxon>
        <taxon>Ruminobacter</taxon>
    </lineage>
</organism>
<evidence type="ECO:0000256" key="4">
    <source>
        <dbReference type="SAM" id="SignalP"/>
    </source>
</evidence>
<proteinExistence type="inferred from homology"/>
<keyword evidence="3" id="KW-1133">Transmembrane helix</keyword>
<dbReference type="AlphaFoldDB" id="A0A662ZE24"/>
<dbReference type="PANTHER" id="PTHR35936">
    <property type="entry name" value="MEMBRANE-BOUND LYTIC MUREIN TRANSGLYCOSYLASE F"/>
    <property type="match status" value="1"/>
</dbReference>
<dbReference type="SUPFAM" id="SSF53850">
    <property type="entry name" value="Periplasmic binding protein-like II"/>
    <property type="match status" value="2"/>
</dbReference>
<keyword evidence="7" id="KW-1185">Reference proteome</keyword>
<dbReference type="CDD" id="cd01949">
    <property type="entry name" value="GGDEF"/>
    <property type="match status" value="1"/>
</dbReference>
<dbReference type="Pfam" id="PF00497">
    <property type="entry name" value="SBP_bac_3"/>
    <property type="match status" value="1"/>
</dbReference>
<gene>
    <name evidence="6" type="ORF">SAMN02910344_00135</name>
</gene>
<dbReference type="InterPro" id="IPR043128">
    <property type="entry name" value="Rev_trsase/Diguanyl_cyclase"/>
</dbReference>
<dbReference type="Pfam" id="PF00990">
    <property type="entry name" value="GGDEF"/>
    <property type="match status" value="1"/>
</dbReference>
<reference evidence="6 7" key="1">
    <citation type="submission" date="2016-10" db="EMBL/GenBank/DDBJ databases">
        <authorList>
            <person name="Varghese N."/>
            <person name="Submissions S."/>
        </authorList>
    </citation>
    <scope>NUCLEOTIDE SEQUENCE [LARGE SCALE GENOMIC DNA]</scope>
    <source>
        <strain evidence="6 7">DSM 1361</strain>
    </source>
</reference>
<accession>A0A662ZE24</accession>
<evidence type="ECO:0000256" key="1">
    <source>
        <dbReference type="ARBA" id="ARBA00010333"/>
    </source>
</evidence>
<feature type="signal peptide" evidence="4">
    <location>
        <begin position="1"/>
        <end position="22"/>
    </location>
</feature>